<protein>
    <submittedName>
        <fullName evidence="1">Uncharacterized protein</fullName>
    </submittedName>
</protein>
<comment type="caution">
    <text evidence="1">The sequence shown here is derived from an EMBL/GenBank/DDBJ whole genome shotgun (WGS) entry which is preliminary data.</text>
</comment>
<keyword evidence="2" id="KW-1185">Reference proteome</keyword>
<dbReference type="EMBL" id="QKUF01000011">
    <property type="protein sequence ID" value="PZW27938.1"/>
    <property type="molecule type" value="Genomic_DNA"/>
</dbReference>
<evidence type="ECO:0000313" key="2">
    <source>
        <dbReference type="Proteomes" id="UP000248806"/>
    </source>
</evidence>
<proteinExistence type="predicted"/>
<dbReference type="AlphaFoldDB" id="A0A326U4G9"/>
<accession>A0A326U4G9</accession>
<evidence type="ECO:0000313" key="1">
    <source>
        <dbReference type="EMBL" id="PZW27938.1"/>
    </source>
</evidence>
<dbReference type="Proteomes" id="UP000248806">
    <property type="component" value="Unassembled WGS sequence"/>
</dbReference>
<organism evidence="1 2">
    <name type="scientific">Thermosporothrix hazakensis</name>
    <dbReference type="NCBI Taxonomy" id="644383"/>
    <lineage>
        <taxon>Bacteria</taxon>
        <taxon>Bacillati</taxon>
        <taxon>Chloroflexota</taxon>
        <taxon>Ktedonobacteria</taxon>
        <taxon>Ktedonobacterales</taxon>
        <taxon>Thermosporotrichaceae</taxon>
        <taxon>Thermosporothrix</taxon>
    </lineage>
</organism>
<dbReference type="RefSeq" id="WP_111323689.1">
    <property type="nucleotide sequence ID" value="NZ_BIFX01000003.1"/>
</dbReference>
<gene>
    <name evidence="1" type="ORF">EI42_03316</name>
</gene>
<name>A0A326U4G9_THEHA</name>
<sequence>MKQKRYPSWIVERTRYWQPTGRQRVHALLRSNPKLTLEDVRTLLGPRARGSVRTWYHTFFGTPAQ</sequence>
<reference evidence="1 2" key="1">
    <citation type="submission" date="2018-06" db="EMBL/GenBank/DDBJ databases">
        <title>Genomic Encyclopedia of Archaeal and Bacterial Type Strains, Phase II (KMG-II): from individual species to whole genera.</title>
        <authorList>
            <person name="Goeker M."/>
        </authorList>
    </citation>
    <scope>NUCLEOTIDE SEQUENCE [LARGE SCALE GENOMIC DNA]</scope>
    <source>
        <strain evidence="1 2">ATCC BAA-1881</strain>
    </source>
</reference>